<evidence type="ECO:0000256" key="9">
    <source>
        <dbReference type="SAM" id="MobiDB-lite"/>
    </source>
</evidence>
<dbReference type="GO" id="GO:0043190">
    <property type="term" value="C:ATP-binding cassette (ABC) transporter complex"/>
    <property type="evidence" value="ECO:0007669"/>
    <property type="project" value="TreeGrafter"/>
</dbReference>
<dbReference type="Proteomes" id="UP000683139">
    <property type="component" value="Unassembled WGS sequence"/>
</dbReference>
<dbReference type="InterPro" id="IPR015856">
    <property type="entry name" value="ABC_transpr_CbiO/EcfA_su"/>
</dbReference>
<dbReference type="InterPro" id="IPR050095">
    <property type="entry name" value="ECF_ABC_transporter_ATP-bd"/>
</dbReference>
<name>A0A920CSP1_9BACL</name>
<evidence type="ECO:0000256" key="3">
    <source>
        <dbReference type="ARBA" id="ARBA00022448"/>
    </source>
</evidence>
<dbReference type="Gene3D" id="3.40.50.300">
    <property type="entry name" value="P-loop containing nucleotide triphosphate hydrolases"/>
    <property type="match status" value="2"/>
</dbReference>
<keyword evidence="12" id="KW-1185">Reference proteome</keyword>
<keyword evidence="7" id="KW-1278">Translocase</keyword>
<dbReference type="Pfam" id="PF00005">
    <property type="entry name" value="ABC_tran"/>
    <property type="match status" value="2"/>
</dbReference>
<evidence type="ECO:0000256" key="4">
    <source>
        <dbReference type="ARBA" id="ARBA00022475"/>
    </source>
</evidence>
<protein>
    <submittedName>
        <fullName evidence="11">ABC transporter ATP-binding protein</fullName>
    </submittedName>
</protein>
<organism evidence="11 12">
    <name type="scientific">Paenibacillus montaniterrae</name>
    <dbReference type="NCBI Taxonomy" id="429341"/>
    <lineage>
        <taxon>Bacteria</taxon>
        <taxon>Bacillati</taxon>
        <taxon>Bacillota</taxon>
        <taxon>Bacilli</taxon>
        <taxon>Bacillales</taxon>
        <taxon>Paenibacillaceae</taxon>
        <taxon>Paenibacillus</taxon>
    </lineage>
</organism>
<comment type="caution">
    <text evidence="11">The sequence shown here is derived from an EMBL/GenBank/DDBJ whole genome shotgun (WGS) entry which is preliminary data.</text>
</comment>
<dbReference type="PROSITE" id="PS00211">
    <property type="entry name" value="ABC_TRANSPORTER_1"/>
    <property type="match status" value="1"/>
</dbReference>
<evidence type="ECO:0000259" key="10">
    <source>
        <dbReference type="PROSITE" id="PS50893"/>
    </source>
</evidence>
<evidence type="ECO:0000313" key="11">
    <source>
        <dbReference type="EMBL" id="GIP14992.1"/>
    </source>
</evidence>
<dbReference type="GO" id="GO:0005524">
    <property type="term" value="F:ATP binding"/>
    <property type="evidence" value="ECO:0007669"/>
    <property type="project" value="UniProtKB-KW"/>
</dbReference>
<evidence type="ECO:0000256" key="2">
    <source>
        <dbReference type="ARBA" id="ARBA00005417"/>
    </source>
</evidence>
<dbReference type="SMART" id="SM00382">
    <property type="entry name" value="AAA"/>
    <property type="match status" value="2"/>
</dbReference>
<dbReference type="PROSITE" id="PS50893">
    <property type="entry name" value="ABC_TRANSPORTER_2"/>
    <property type="match status" value="2"/>
</dbReference>
<evidence type="ECO:0000256" key="6">
    <source>
        <dbReference type="ARBA" id="ARBA00022840"/>
    </source>
</evidence>
<comment type="similarity">
    <text evidence="2">Belongs to the ABC transporter superfamily.</text>
</comment>
<dbReference type="EMBL" id="BOSE01000001">
    <property type="protein sequence ID" value="GIP14992.1"/>
    <property type="molecule type" value="Genomic_DNA"/>
</dbReference>
<accession>A0A920CSP1</accession>
<reference evidence="11" key="1">
    <citation type="submission" date="2021-03" db="EMBL/GenBank/DDBJ databases">
        <title>Antimicrobial resistance genes in bacteria isolated from Japanese honey, and their potential for conferring macrolide and lincosamide resistance in the American foulbrood pathogen Paenibacillus larvae.</title>
        <authorList>
            <person name="Okamoto M."/>
            <person name="Kumagai M."/>
            <person name="Kanamori H."/>
            <person name="Takamatsu D."/>
        </authorList>
    </citation>
    <scope>NUCLEOTIDE SEQUENCE</scope>
    <source>
        <strain evidence="11">J40TS1</strain>
    </source>
</reference>
<keyword evidence="4" id="KW-1003">Cell membrane</keyword>
<proteinExistence type="inferred from homology"/>
<dbReference type="GO" id="GO:0042626">
    <property type="term" value="F:ATPase-coupled transmembrane transporter activity"/>
    <property type="evidence" value="ECO:0007669"/>
    <property type="project" value="TreeGrafter"/>
</dbReference>
<gene>
    <name evidence="11" type="ORF">J40TS1_06340</name>
</gene>
<dbReference type="InterPro" id="IPR017871">
    <property type="entry name" value="ABC_transporter-like_CS"/>
</dbReference>
<evidence type="ECO:0000256" key="7">
    <source>
        <dbReference type="ARBA" id="ARBA00022967"/>
    </source>
</evidence>
<dbReference type="PANTHER" id="PTHR43553">
    <property type="entry name" value="HEAVY METAL TRANSPORTER"/>
    <property type="match status" value="1"/>
</dbReference>
<comment type="subcellular location">
    <subcellularLocation>
        <location evidence="1">Cell membrane</location>
        <topology evidence="1">Peripheral membrane protein</topology>
    </subcellularLocation>
</comment>
<dbReference type="RefSeq" id="WP_213513160.1">
    <property type="nucleotide sequence ID" value="NZ_BOSE01000001.1"/>
</dbReference>
<keyword evidence="3" id="KW-0813">Transport</keyword>
<evidence type="ECO:0000256" key="5">
    <source>
        <dbReference type="ARBA" id="ARBA00022741"/>
    </source>
</evidence>
<dbReference type="InterPro" id="IPR003593">
    <property type="entry name" value="AAA+_ATPase"/>
</dbReference>
<dbReference type="SUPFAM" id="SSF52540">
    <property type="entry name" value="P-loop containing nucleoside triphosphate hydrolases"/>
    <property type="match status" value="2"/>
</dbReference>
<dbReference type="AlphaFoldDB" id="A0A920CSP1"/>
<dbReference type="InterPro" id="IPR003439">
    <property type="entry name" value="ABC_transporter-like_ATP-bd"/>
</dbReference>
<evidence type="ECO:0000256" key="1">
    <source>
        <dbReference type="ARBA" id="ARBA00004202"/>
    </source>
</evidence>
<dbReference type="CDD" id="cd03225">
    <property type="entry name" value="ABC_cobalt_CbiO_domain1"/>
    <property type="match status" value="2"/>
</dbReference>
<sequence>MTTAAIGVTGLRAKYSGEEQLIFKDLSLQIPQGQKLLLLGPSGCGKSTLLHIMSGIIPGTIRMPMVAEHIEKPASWGFVFQDPDTQFCMSYVDEELAFVLENQRLPQAQMEQRIVEALATVQLRLPRLHTPIAELSQGMKQRLALAAALLLQPEVVFLDEPSALLDPEGKQMIWQSIRAALQQQTVIVVEHHIDGILDWFDRVVVLDDAGSIIADEKPQTMFEQHKALLLQYGIWHPHIWEQAWQAKPVRRFRSVDPLKIKQNDHKGSTAKYPMQSQAAPPLLELEGFSVTRGACTVEVPYAAAGQGEWIAITGVNGAGKSTLLLALARLLPSSGSYHLSGKPAPAEIPEQISYVFQNPELQFITDTIIDEVLHSLLLRNEQADANENEQPLKRGSLLKLFTPRSKRGKSAKAKQRRQALTEQAMAALDQLKLHVPYERHPYELSIGQKRRLSVLTALVEGRSVLLLDEPTFGQDARSTFVMLEWLLQLQAAGNTIVMVTHDEQIATRFATQIWQVQASQLNVKLPQDAAPDKEADDEQRAELVYT</sequence>
<evidence type="ECO:0000256" key="8">
    <source>
        <dbReference type="ARBA" id="ARBA00023136"/>
    </source>
</evidence>
<feature type="domain" description="ABC transporter" evidence="10">
    <location>
        <begin position="6"/>
        <end position="234"/>
    </location>
</feature>
<feature type="region of interest" description="Disordered" evidence="9">
    <location>
        <begin position="527"/>
        <end position="546"/>
    </location>
</feature>
<keyword evidence="8" id="KW-0472">Membrane</keyword>
<feature type="domain" description="ABC transporter" evidence="10">
    <location>
        <begin position="282"/>
        <end position="543"/>
    </location>
</feature>
<keyword evidence="6 11" id="KW-0067">ATP-binding</keyword>
<dbReference type="GO" id="GO:0016887">
    <property type="term" value="F:ATP hydrolysis activity"/>
    <property type="evidence" value="ECO:0007669"/>
    <property type="project" value="InterPro"/>
</dbReference>
<dbReference type="InterPro" id="IPR027417">
    <property type="entry name" value="P-loop_NTPase"/>
</dbReference>
<evidence type="ECO:0000313" key="12">
    <source>
        <dbReference type="Proteomes" id="UP000683139"/>
    </source>
</evidence>
<keyword evidence="5" id="KW-0547">Nucleotide-binding</keyword>
<feature type="compositionally biased region" description="Basic and acidic residues" evidence="9">
    <location>
        <begin position="530"/>
        <end position="546"/>
    </location>
</feature>